<evidence type="ECO:0000256" key="1">
    <source>
        <dbReference type="SAM" id="MobiDB-lite"/>
    </source>
</evidence>
<dbReference type="EMBL" id="CADCTG010000304">
    <property type="protein sequence ID" value="CAA9282895.1"/>
    <property type="molecule type" value="Genomic_DNA"/>
</dbReference>
<keyword evidence="2" id="KW-0012">Acyltransferase</keyword>
<feature type="region of interest" description="Disordered" evidence="1">
    <location>
        <begin position="1"/>
        <end position="22"/>
    </location>
</feature>
<feature type="compositionally biased region" description="Basic residues" evidence="1">
    <location>
        <begin position="176"/>
        <end position="204"/>
    </location>
</feature>
<feature type="compositionally biased region" description="Basic residues" evidence="1">
    <location>
        <begin position="413"/>
        <end position="427"/>
    </location>
</feature>
<feature type="region of interest" description="Disordered" evidence="1">
    <location>
        <begin position="38"/>
        <end position="141"/>
    </location>
</feature>
<feature type="compositionally biased region" description="Basic and acidic residues" evidence="1">
    <location>
        <begin position="38"/>
        <end position="49"/>
    </location>
</feature>
<sequence>VRAQRRAASGGRHGHGHRLSARCRRRIRLAAAHSRPEWHLRHPVLRHEGSPGQGRRPGAAGHPRRGRPGPGRVDPRQGPEEDGPLHPARHGGGAGGGRGQRLAARNGGGPRRRRRDDRLRHRRADDHLRGVADGGRGPLPAHLALLHPERADQPRLRPRLHQIRAEGAEPLGRDGLRHRRPRARRRGAPDRARRRRRDGGRRRRGDGERDRHGRLLRLPRPVHGLQRHAAEGFPTLGRGPRRLRHGRGRRRVGAGRAGARAPARRQHLRRGHRLRHVRRRPPHHRALRHRRRRLPLHARRAAQRRARAGTGAVRERARHLHPARRRPGARRGGAAVGRRGERPRHVLHQVGDRPPARRRRGGGGHLLHPGDPRRRGAADAQPRQAFARERDRPGGQGGAGAEDRGGAVEQFRLRRHQREHRLPRRAL</sequence>
<evidence type="ECO:0000313" key="2">
    <source>
        <dbReference type="EMBL" id="CAA9282895.1"/>
    </source>
</evidence>
<dbReference type="EC" id="2.3.1.179" evidence="2"/>
<name>A0A6J4JN67_9PROT</name>
<accession>A0A6J4JN67</accession>
<feature type="region of interest" description="Disordered" evidence="1">
    <location>
        <begin position="163"/>
        <end position="215"/>
    </location>
</feature>
<feature type="non-terminal residue" evidence="2">
    <location>
        <position position="427"/>
    </location>
</feature>
<feature type="compositionally biased region" description="Basic residues" evidence="1">
    <location>
        <begin position="316"/>
        <end position="329"/>
    </location>
</feature>
<feature type="compositionally biased region" description="Low complexity" evidence="1">
    <location>
        <begin position="1"/>
        <end position="10"/>
    </location>
</feature>
<gene>
    <name evidence="2" type="ORF">AVDCRST_MAG08-3908</name>
</gene>
<proteinExistence type="predicted"/>
<dbReference type="AlphaFoldDB" id="A0A6J4JN67"/>
<dbReference type="GO" id="GO:0004315">
    <property type="term" value="F:3-oxoacyl-[acyl-carrier-protein] synthase activity"/>
    <property type="evidence" value="ECO:0007669"/>
    <property type="project" value="UniProtKB-EC"/>
</dbReference>
<feature type="compositionally biased region" description="Basic residues" evidence="1">
    <location>
        <begin position="12"/>
        <end position="22"/>
    </location>
</feature>
<feature type="compositionally biased region" description="Basic residues" evidence="1">
    <location>
        <begin position="239"/>
        <end position="253"/>
    </location>
</feature>
<feature type="non-terminal residue" evidence="2">
    <location>
        <position position="1"/>
    </location>
</feature>
<feature type="compositionally biased region" description="Basic and acidic residues" evidence="1">
    <location>
        <begin position="163"/>
        <end position="175"/>
    </location>
</feature>
<feature type="compositionally biased region" description="Basic and acidic residues" evidence="1">
    <location>
        <begin position="338"/>
        <end position="355"/>
    </location>
</feature>
<reference evidence="2" key="1">
    <citation type="submission" date="2020-02" db="EMBL/GenBank/DDBJ databases">
        <authorList>
            <person name="Meier V. D."/>
        </authorList>
    </citation>
    <scope>NUCLEOTIDE SEQUENCE</scope>
    <source>
        <strain evidence="2">AVDCRST_MAG08</strain>
    </source>
</reference>
<organism evidence="2">
    <name type="scientific">uncultured Acetobacteraceae bacterium</name>
    <dbReference type="NCBI Taxonomy" id="169975"/>
    <lineage>
        <taxon>Bacteria</taxon>
        <taxon>Pseudomonadati</taxon>
        <taxon>Pseudomonadota</taxon>
        <taxon>Alphaproteobacteria</taxon>
        <taxon>Acetobacterales</taxon>
        <taxon>Acetobacteraceae</taxon>
        <taxon>environmental samples</taxon>
    </lineage>
</organism>
<feature type="compositionally biased region" description="Basic and acidic residues" evidence="1">
    <location>
        <begin position="116"/>
        <end position="130"/>
    </location>
</feature>
<feature type="compositionally biased region" description="Basic residues" evidence="1">
    <location>
        <begin position="281"/>
        <end position="307"/>
    </location>
</feature>
<keyword evidence="2" id="KW-0808">Transferase</keyword>
<feature type="compositionally biased region" description="Basic and acidic residues" evidence="1">
    <location>
        <begin position="368"/>
        <end position="377"/>
    </location>
</feature>
<feature type="compositionally biased region" description="Gly residues" evidence="1">
    <location>
        <begin position="90"/>
        <end position="99"/>
    </location>
</feature>
<protein>
    <submittedName>
        <fullName evidence="2">3-oxoacyl-[acyl-carrier-protein] synthase, KASII</fullName>
        <ecNumber evidence="2">2.3.1.179</ecNumber>
    </submittedName>
</protein>
<feature type="region of interest" description="Disordered" evidence="1">
    <location>
        <begin position="281"/>
        <end position="427"/>
    </location>
</feature>
<feature type="region of interest" description="Disordered" evidence="1">
    <location>
        <begin position="232"/>
        <end position="269"/>
    </location>
</feature>